<dbReference type="EMBL" id="LR593886">
    <property type="protein sequence ID" value="VTS00411.1"/>
    <property type="molecule type" value="Genomic_DNA"/>
</dbReference>
<gene>
    <name evidence="1" type="ORF">SOIL9_81930</name>
</gene>
<proteinExistence type="predicted"/>
<name>A0A6P2DE11_9BACT</name>
<sequence length="246" mass="26919">MITRTPLTPALVPTECTRRVPDLAVATAIQSRNGAAVVEWLRHHPDSPFGTTFNALAQHVDGRADRVLMYSLRTLARLVSAGRIETVECLQKMTFRVLATNVMHFRHLARNAARTEIDSNAPGIDVDRVATPTIDPADMAGRGELLAAVLREARGVGRLHVGVAQAYRRYEHESGTAHGAYSHIARLAVLDANGRVVRVRSWRAGPVGATPPDARVVRRVRAIHREACERIRTAARRLGYSVPPAG</sequence>
<reference evidence="1 2" key="1">
    <citation type="submission" date="2019-05" db="EMBL/GenBank/DDBJ databases">
        <authorList>
            <consortium name="Science for Life Laboratories"/>
        </authorList>
    </citation>
    <scope>NUCLEOTIDE SEQUENCE [LARGE SCALE GENOMIC DNA]</scope>
    <source>
        <strain evidence="1">Soil9</strain>
    </source>
</reference>
<dbReference type="AlphaFoldDB" id="A0A6P2DE11"/>
<dbReference type="RefSeq" id="WP_162672163.1">
    <property type="nucleotide sequence ID" value="NZ_LR593886.1"/>
</dbReference>
<organism evidence="1 2">
    <name type="scientific">Gemmata massiliana</name>
    <dbReference type="NCBI Taxonomy" id="1210884"/>
    <lineage>
        <taxon>Bacteria</taxon>
        <taxon>Pseudomonadati</taxon>
        <taxon>Planctomycetota</taxon>
        <taxon>Planctomycetia</taxon>
        <taxon>Gemmatales</taxon>
        <taxon>Gemmataceae</taxon>
        <taxon>Gemmata</taxon>
    </lineage>
</organism>
<evidence type="ECO:0000313" key="2">
    <source>
        <dbReference type="Proteomes" id="UP000464178"/>
    </source>
</evidence>
<keyword evidence="2" id="KW-1185">Reference proteome</keyword>
<dbReference type="KEGG" id="gms:SOIL9_81930"/>
<dbReference type="Proteomes" id="UP000464178">
    <property type="component" value="Chromosome"/>
</dbReference>
<evidence type="ECO:0000313" key="1">
    <source>
        <dbReference type="EMBL" id="VTS00411.1"/>
    </source>
</evidence>
<protein>
    <submittedName>
        <fullName evidence="1">Uncharacterized protein</fullName>
    </submittedName>
</protein>
<accession>A0A6P2DE11</accession>